<dbReference type="SMART" id="SM00320">
    <property type="entry name" value="WD40"/>
    <property type="match status" value="7"/>
</dbReference>
<feature type="region of interest" description="Disordered" evidence="7">
    <location>
        <begin position="96"/>
        <end position="124"/>
    </location>
</feature>
<feature type="region of interest" description="Disordered" evidence="7">
    <location>
        <begin position="548"/>
        <end position="582"/>
    </location>
</feature>
<dbReference type="InterPro" id="IPR011047">
    <property type="entry name" value="Quinoprotein_ADH-like_sf"/>
</dbReference>
<evidence type="ECO:0000256" key="2">
    <source>
        <dbReference type="ARBA" id="ARBA00007968"/>
    </source>
</evidence>
<sequence length="708" mass="79452">MSKMASIPPTDKTLTTPYSESDQPTLSGPSASTLPVTHSSTPPRPTSQHSTAHSPLQASFRSNKRRRSSLIRADLSLASSSTTAEQNVSQFLAKHTPQTYNPQRTGSSTLARNMGSRPTYCNRHRPDSKCWRQANEPTMEELQTNLGKLDQEDQQGISHVWSLFSAAPAKQRQLMLQGILTVCCFPQLSYISSQVRELIKIDFISVLPYELSLQILSYLDTDALCKAAQVSRRWNQFAEDDVVWHRMCEQHIAKKCKKCGWGLPLLDRKRLIKEKKAIEQRAQGVVMDTPATSRAPSEAPSGILTPQHLHAKRPAEHGEEQASMKKLRLHDAPEPKLPWKAVYKDRFKVGTNWKYGRHTLKILKGHQNGVMCLQFEDNILASGSYDGTIRIWNLDTGEHIRTLHGHTSGIRCLQFSKCQLFSGGMDKTIRIWNWETGQLLRTLTGPTGDVLSLNYQKPYLVAGGKDNTVHVWNFETKAFYSIRSHKDFVNSVRLDMSSRTIFSGADDNVVRLWDLDTGKLLKTFDGHVGGVQQVILLPPEFELDASDLVDCDHPSSDSEPDHQEDQPECNTINPRTIRDEHTPAPESLVDVPLFPSDPSRPNPPTYMLTASLDSHIRLWHVPTGRCLRTFFGHIEGIWALAADNLRVVSGAEDRTVKLWDARTGKCERTFTGHVGPVTCVALSGDRLITGSEDCEIRVMDFGPREDHS</sequence>
<dbReference type="PROSITE" id="PS00678">
    <property type="entry name" value="WD_REPEATS_1"/>
    <property type="match status" value="4"/>
</dbReference>
<dbReference type="InterPro" id="IPR019775">
    <property type="entry name" value="WD40_repeat_CS"/>
</dbReference>
<protein>
    <submittedName>
        <fullName evidence="9">Putative E3 ubiquitin ligase complex SCF subunit sconB</fullName>
    </submittedName>
</protein>
<feature type="repeat" description="WD" evidence="6">
    <location>
        <begin position="363"/>
        <end position="402"/>
    </location>
</feature>
<evidence type="ECO:0000256" key="1">
    <source>
        <dbReference type="ARBA" id="ARBA00004906"/>
    </source>
</evidence>
<comment type="pathway">
    <text evidence="1">Protein modification; protein ubiquitination.</text>
</comment>
<comment type="similarity">
    <text evidence="2">Belongs to the WD repeat MET30/SCONB/SCON-2 family.</text>
</comment>
<dbReference type="SUPFAM" id="SSF50998">
    <property type="entry name" value="Quinoprotein alcohol dehydrogenase-like"/>
    <property type="match status" value="1"/>
</dbReference>
<dbReference type="EMBL" id="MU004244">
    <property type="protein sequence ID" value="KAF2663942.1"/>
    <property type="molecule type" value="Genomic_DNA"/>
</dbReference>
<evidence type="ECO:0000256" key="7">
    <source>
        <dbReference type="SAM" id="MobiDB-lite"/>
    </source>
</evidence>
<feature type="repeat" description="WD" evidence="6">
    <location>
        <begin position="630"/>
        <end position="669"/>
    </location>
</feature>
<feature type="domain" description="F-box" evidence="8">
    <location>
        <begin position="201"/>
        <end position="247"/>
    </location>
</feature>
<evidence type="ECO:0000313" key="9">
    <source>
        <dbReference type="EMBL" id="KAF2663942.1"/>
    </source>
</evidence>
<reference evidence="9" key="1">
    <citation type="journal article" date="2020" name="Stud. Mycol.">
        <title>101 Dothideomycetes genomes: a test case for predicting lifestyles and emergence of pathogens.</title>
        <authorList>
            <person name="Haridas S."/>
            <person name="Albert R."/>
            <person name="Binder M."/>
            <person name="Bloem J."/>
            <person name="Labutti K."/>
            <person name="Salamov A."/>
            <person name="Andreopoulos B."/>
            <person name="Baker S."/>
            <person name="Barry K."/>
            <person name="Bills G."/>
            <person name="Bluhm B."/>
            <person name="Cannon C."/>
            <person name="Castanera R."/>
            <person name="Culley D."/>
            <person name="Daum C."/>
            <person name="Ezra D."/>
            <person name="Gonzalez J."/>
            <person name="Henrissat B."/>
            <person name="Kuo A."/>
            <person name="Liang C."/>
            <person name="Lipzen A."/>
            <person name="Lutzoni F."/>
            <person name="Magnuson J."/>
            <person name="Mondo S."/>
            <person name="Nolan M."/>
            <person name="Ohm R."/>
            <person name="Pangilinan J."/>
            <person name="Park H.-J."/>
            <person name="Ramirez L."/>
            <person name="Alfaro M."/>
            <person name="Sun H."/>
            <person name="Tritt A."/>
            <person name="Yoshinaga Y."/>
            <person name="Zwiers L.-H."/>
            <person name="Turgeon B."/>
            <person name="Goodwin S."/>
            <person name="Spatafora J."/>
            <person name="Crous P."/>
            <person name="Grigoriev I."/>
        </authorList>
    </citation>
    <scope>NUCLEOTIDE SEQUENCE</scope>
    <source>
        <strain evidence="9">CBS 115976</strain>
    </source>
</reference>
<keyword evidence="5" id="KW-0833">Ubl conjugation pathway</keyword>
<dbReference type="CDD" id="cd00200">
    <property type="entry name" value="WD40"/>
    <property type="match status" value="1"/>
</dbReference>
<evidence type="ECO:0000256" key="4">
    <source>
        <dbReference type="ARBA" id="ARBA00022737"/>
    </source>
</evidence>
<dbReference type="CDD" id="cd22147">
    <property type="entry name" value="F-box_SpPof1-like"/>
    <property type="match status" value="1"/>
</dbReference>
<dbReference type="PROSITE" id="PS50082">
    <property type="entry name" value="WD_REPEATS_2"/>
    <property type="match status" value="6"/>
</dbReference>
<dbReference type="InterPro" id="IPR001680">
    <property type="entry name" value="WD40_rpt"/>
</dbReference>
<dbReference type="SMART" id="SM00256">
    <property type="entry name" value="FBOX"/>
    <property type="match status" value="1"/>
</dbReference>
<dbReference type="InterPro" id="IPR015943">
    <property type="entry name" value="WD40/YVTN_repeat-like_dom_sf"/>
</dbReference>
<dbReference type="InterPro" id="IPR001810">
    <property type="entry name" value="F-box_dom"/>
</dbReference>
<proteinExistence type="inferred from homology"/>
<evidence type="ECO:0000256" key="5">
    <source>
        <dbReference type="ARBA" id="ARBA00022786"/>
    </source>
</evidence>
<organism evidence="9 10">
    <name type="scientific">Microthyrium microscopicum</name>
    <dbReference type="NCBI Taxonomy" id="703497"/>
    <lineage>
        <taxon>Eukaryota</taxon>
        <taxon>Fungi</taxon>
        <taxon>Dikarya</taxon>
        <taxon>Ascomycota</taxon>
        <taxon>Pezizomycotina</taxon>
        <taxon>Dothideomycetes</taxon>
        <taxon>Dothideomycetes incertae sedis</taxon>
        <taxon>Microthyriales</taxon>
        <taxon>Microthyriaceae</taxon>
        <taxon>Microthyrium</taxon>
    </lineage>
</organism>
<feature type="repeat" description="WD" evidence="6">
    <location>
        <begin position="403"/>
        <end position="442"/>
    </location>
</feature>
<evidence type="ECO:0000259" key="8">
    <source>
        <dbReference type="PROSITE" id="PS50181"/>
    </source>
</evidence>
<feature type="compositionally biased region" description="Polar residues" evidence="7">
    <location>
        <begin position="96"/>
        <end position="111"/>
    </location>
</feature>
<dbReference type="InterPro" id="IPR036047">
    <property type="entry name" value="F-box-like_dom_sf"/>
</dbReference>
<evidence type="ECO:0000256" key="6">
    <source>
        <dbReference type="PROSITE-ProRule" id="PRU00221"/>
    </source>
</evidence>
<feature type="repeat" description="WD" evidence="6">
    <location>
        <begin position="482"/>
        <end position="523"/>
    </location>
</feature>
<feature type="repeat" description="WD" evidence="6">
    <location>
        <begin position="606"/>
        <end position="629"/>
    </location>
</feature>
<dbReference type="Gene3D" id="2.130.10.10">
    <property type="entry name" value="YVTN repeat-like/Quinoprotein amine dehydrogenase"/>
    <property type="match status" value="2"/>
</dbReference>
<feature type="compositionally biased region" description="Basic and acidic residues" evidence="7">
    <location>
        <begin position="550"/>
        <end position="565"/>
    </location>
</feature>
<dbReference type="Gene3D" id="1.20.1280.50">
    <property type="match status" value="1"/>
</dbReference>
<dbReference type="PANTHER" id="PTHR19872">
    <property type="entry name" value="UBIQUITIN LIGASE SPECIFICITY FACTOR/HREP PROTEIN"/>
    <property type="match status" value="1"/>
</dbReference>
<dbReference type="Pfam" id="PF12937">
    <property type="entry name" value="F-box-like"/>
    <property type="match status" value="1"/>
</dbReference>
<dbReference type="InterPro" id="IPR051075">
    <property type="entry name" value="SCF_subunit_WD-repeat"/>
</dbReference>
<keyword evidence="10" id="KW-1185">Reference proteome</keyword>
<gene>
    <name evidence="9" type="ORF">BT63DRAFT_461059</name>
</gene>
<dbReference type="OrthoDB" id="5580488at2759"/>
<dbReference type="Proteomes" id="UP000799302">
    <property type="component" value="Unassembled WGS sequence"/>
</dbReference>
<feature type="region of interest" description="Disordered" evidence="7">
    <location>
        <begin position="1"/>
        <end position="67"/>
    </location>
</feature>
<feature type="repeat" description="WD" evidence="6">
    <location>
        <begin position="443"/>
        <end position="482"/>
    </location>
</feature>
<dbReference type="PROSITE" id="PS50294">
    <property type="entry name" value="WD_REPEATS_REGION"/>
    <property type="match status" value="4"/>
</dbReference>
<evidence type="ECO:0000256" key="3">
    <source>
        <dbReference type="ARBA" id="ARBA00022574"/>
    </source>
</evidence>
<dbReference type="InterPro" id="IPR020472">
    <property type="entry name" value="WD40_PAC1"/>
</dbReference>
<dbReference type="Pfam" id="PF00400">
    <property type="entry name" value="WD40"/>
    <property type="match status" value="6"/>
</dbReference>
<accession>A0A6A6TVV6</accession>
<dbReference type="AlphaFoldDB" id="A0A6A6TVV6"/>
<keyword evidence="4" id="KW-0677">Repeat</keyword>
<evidence type="ECO:0000313" key="10">
    <source>
        <dbReference type="Proteomes" id="UP000799302"/>
    </source>
</evidence>
<dbReference type="PRINTS" id="PR00320">
    <property type="entry name" value="GPROTEINBRPT"/>
</dbReference>
<dbReference type="PROSITE" id="PS50181">
    <property type="entry name" value="FBOX"/>
    <property type="match status" value="1"/>
</dbReference>
<dbReference type="SUPFAM" id="SSF81383">
    <property type="entry name" value="F-box domain"/>
    <property type="match status" value="1"/>
</dbReference>
<dbReference type="PANTHER" id="PTHR19872:SF9">
    <property type="entry name" value="UBIQUITIN-BINDING SDF UBIQUITIN LIGASE COMPLEX SUBUNIT"/>
    <property type="match status" value="1"/>
</dbReference>
<name>A0A6A6TVV6_9PEZI</name>
<feature type="compositionally biased region" description="Polar residues" evidence="7">
    <location>
        <begin position="12"/>
        <end position="61"/>
    </location>
</feature>
<keyword evidence="3 6" id="KW-0853">WD repeat</keyword>
<dbReference type="FunFam" id="1.20.1280.50:FF:000016">
    <property type="entry name" value="E3 ubiquitin ligase complex SCF subunit sconB"/>
    <property type="match status" value="1"/>
</dbReference>